<dbReference type="GeneID" id="5144443"/>
<dbReference type="Proteomes" id="UP000000663">
    <property type="component" value="Chromosome"/>
</dbReference>
<organism evidence="1 2">
    <name type="scientific">Methanocella arvoryzae (strain DSM 22066 / NBRC 105507 / MRE50)</name>
    <dbReference type="NCBI Taxonomy" id="351160"/>
    <lineage>
        <taxon>Archaea</taxon>
        <taxon>Methanobacteriati</taxon>
        <taxon>Methanobacteriota</taxon>
        <taxon>Stenosarchaea group</taxon>
        <taxon>Methanomicrobia</taxon>
        <taxon>Methanocellales</taxon>
        <taxon>Methanocellaceae</taxon>
        <taxon>Methanocella</taxon>
    </lineage>
</organism>
<dbReference type="EMBL" id="AM114193">
    <property type="protein sequence ID" value="CAJ37040.1"/>
    <property type="molecule type" value="Genomic_DNA"/>
</dbReference>
<evidence type="ECO:0000313" key="2">
    <source>
        <dbReference type="Proteomes" id="UP000000663"/>
    </source>
</evidence>
<protein>
    <recommendedName>
        <fullName evidence="3">DUF2073 domain-containing protein</fullName>
    </recommendedName>
</protein>
<dbReference type="eggNOG" id="arCOG04416">
    <property type="taxonomic scope" value="Archaea"/>
</dbReference>
<reference evidence="1 2" key="1">
    <citation type="journal article" date="2006" name="Science">
        <title>Genome of rice cluster I archaea -- the key methane producers in the rice rhizosphere.</title>
        <authorList>
            <person name="Erkel C."/>
            <person name="Kube M."/>
            <person name="Reinhardt R."/>
            <person name="Liesack W."/>
        </authorList>
    </citation>
    <scope>NUCLEOTIDE SEQUENCE [LARGE SCALE GENOMIC DNA]</scope>
    <source>
        <strain evidence="2">DSM 22066 / NBRC 105507 / MRE50</strain>
    </source>
</reference>
<dbReference type="Pfam" id="PF09846">
    <property type="entry name" value="OapB"/>
    <property type="match status" value="1"/>
</dbReference>
<proteinExistence type="predicted"/>
<keyword evidence="2" id="KW-1185">Reference proteome</keyword>
<evidence type="ECO:0000313" key="1">
    <source>
        <dbReference type="EMBL" id="CAJ37040.1"/>
    </source>
</evidence>
<evidence type="ECO:0008006" key="3">
    <source>
        <dbReference type="Google" id="ProtNLM"/>
    </source>
</evidence>
<dbReference type="OrthoDB" id="74375at2157"/>
<sequence length="113" mass="12831">MDVQINMISADRLSALSSADKISLILEDVKRGQIVILENGLDPFEEARLIESTMAQIGEVFSGIEIQSYPHQQQRSWLERLVKKDIRRMTVIGPADRMKTIRCEKDMISALIS</sequence>
<dbReference type="STRING" id="351160.RCIX1860"/>
<dbReference type="AlphaFoldDB" id="Q0W3K3"/>
<dbReference type="PIRSF" id="PIRSF004977">
    <property type="entry name" value="UCP004977"/>
    <property type="match status" value="1"/>
</dbReference>
<dbReference type="RefSeq" id="WP_012035529.1">
    <property type="nucleotide sequence ID" value="NC_009464.1"/>
</dbReference>
<dbReference type="InterPro" id="IPR012017">
    <property type="entry name" value="OapB-like"/>
</dbReference>
<gene>
    <name evidence="1" type="ORF">RCIX1860</name>
</gene>
<accession>Q0W3K3</accession>
<dbReference type="KEGG" id="rci:RCIX1860"/>
<name>Q0W3K3_METAR</name>